<name>A0A233RZG7_STRDA</name>
<dbReference type="Proteomes" id="UP000215483">
    <property type="component" value="Unassembled WGS sequence"/>
</dbReference>
<keyword evidence="7" id="KW-0046">Antibiotic resistance</keyword>
<feature type="transmembrane region" description="Helical" evidence="8">
    <location>
        <begin position="478"/>
        <end position="498"/>
    </location>
</feature>
<dbReference type="InterPro" id="IPR036259">
    <property type="entry name" value="MFS_trans_sf"/>
</dbReference>
<sequence>MIVVDVSIVAVAVPAMVRGLDAGLTSVVWVTSAYLLAYAVPMLFTSRLGDRHGPRRVFLAGLVVFTGASLGSALSGDIGTLIAARAVQGFGAALLTPQTLSLITHLYPGGERGRAMGVLGGVSGLATVTGPLLGGVLVDGLGWQGIFYVNVLVGAATLALSLRVIPDVRPDPTHRFDIPGILLSGTGLFLIVFGIQNGRTHDWGRLIGPVTVFQTIAAGLLLLAVFVVSQGRARAEPLVPLDLFKDRGFRSGTLVTAVLGFAMTGMFLPLVVHLQSALGLTPTQAGLLTAPMALVPAVMAPFTGRLSDRVSAKYLLIAGLSGMASGLVLVALRTGPGTPPWQLLPGLLLTGLGMGLVLVPVNNVAMRTVRAELRGAASGVFFTGRQLGSVLGSAAVGVLLQARIAARVADAANTAAQRLPARYRADFATSLRGTAETSQAGGGRIRLPDSLPARLLPQAQDLAARAVQAGLARAAADTLVLVIAVLLLGVPATVGVPVPGRRPVLVDPDTA</sequence>
<keyword evidence="5 8" id="KW-1133">Transmembrane helix</keyword>
<feature type="transmembrane region" description="Helical" evidence="8">
    <location>
        <begin position="284"/>
        <end position="302"/>
    </location>
</feature>
<dbReference type="GO" id="GO:0046677">
    <property type="term" value="P:response to antibiotic"/>
    <property type="evidence" value="ECO:0007669"/>
    <property type="project" value="UniProtKB-KW"/>
</dbReference>
<feature type="transmembrane region" description="Helical" evidence="8">
    <location>
        <begin position="82"/>
        <end position="103"/>
    </location>
</feature>
<dbReference type="AlphaFoldDB" id="A0A233RZG7"/>
<dbReference type="InterPro" id="IPR011701">
    <property type="entry name" value="MFS"/>
</dbReference>
<evidence type="ECO:0000256" key="3">
    <source>
        <dbReference type="ARBA" id="ARBA00022475"/>
    </source>
</evidence>
<dbReference type="EMBL" id="MCGQ01000052">
    <property type="protein sequence ID" value="OXY88795.1"/>
    <property type="molecule type" value="Genomic_DNA"/>
</dbReference>
<dbReference type="SUPFAM" id="SSF103473">
    <property type="entry name" value="MFS general substrate transporter"/>
    <property type="match status" value="1"/>
</dbReference>
<feature type="transmembrane region" description="Helical" evidence="8">
    <location>
        <begin position="57"/>
        <end position="76"/>
    </location>
</feature>
<dbReference type="GO" id="GO:0022857">
    <property type="term" value="F:transmembrane transporter activity"/>
    <property type="evidence" value="ECO:0007669"/>
    <property type="project" value="InterPro"/>
</dbReference>
<keyword evidence="11" id="KW-1185">Reference proteome</keyword>
<gene>
    <name evidence="10" type="ORF">BEK98_41505</name>
</gene>
<feature type="transmembrane region" description="Helical" evidence="8">
    <location>
        <begin position="145"/>
        <end position="164"/>
    </location>
</feature>
<evidence type="ECO:0000256" key="2">
    <source>
        <dbReference type="ARBA" id="ARBA00022448"/>
    </source>
</evidence>
<comment type="caution">
    <text evidence="10">The sequence shown here is derived from an EMBL/GenBank/DDBJ whole genome shotgun (WGS) entry which is preliminary data.</text>
</comment>
<feature type="transmembrane region" description="Helical" evidence="8">
    <location>
        <begin position="344"/>
        <end position="365"/>
    </location>
</feature>
<evidence type="ECO:0000313" key="10">
    <source>
        <dbReference type="EMBL" id="OXY88795.1"/>
    </source>
</evidence>
<keyword evidence="2" id="KW-0813">Transport</keyword>
<protein>
    <submittedName>
        <fullName evidence="10">Multidrug transporter</fullName>
    </submittedName>
</protein>
<evidence type="ECO:0000256" key="6">
    <source>
        <dbReference type="ARBA" id="ARBA00023136"/>
    </source>
</evidence>
<accession>A0A233RZG7</accession>
<feature type="transmembrane region" description="Helical" evidence="8">
    <location>
        <begin position="176"/>
        <end position="195"/>
    </location>
</feature>
<evidence type="ECO:0000256" key="4">
    <source>
        <dbReference type="ARBA" id="ARBA00022692"/>
    </source>
</evidence>
<keyword evidence="3" id="KW-1003">Cell membrane</keyword>
<keyword evidence="6 8" id="KW-0472">Membrane</keyword>
<dbReference type="Gene3D" id="1.20.1720.10">
    <property type="entry name" value="Multidrug resistance protein D"/>
    <property type="match status" value="1"/>
</dbReference>
<reference evidence="10 11" key="1">
    <citation type="submission" date="2016-07" db="EMBL/GenBank/DDBJ databases">
        <title>Draft genome of Streptomyces diastatochromogenes.</title>
        <authorList>
            <person name="Podduturi R."/>
            <person name="Lukassen M.B."/>
            <person name="Clausen N."/>
            <person name="Nielsen J.L."/>
            <person name="Jorgensen N.O."/>
        </authorList>
    </citation>
    <scope>NUCLEOTIDE SEQUENCE [LARGE SCALE GENOMIC DNA]</scope>
    <source>
        <strain evidence="10 11">DSM 40608</strain>
    </source>
</reference>
<evidence type="ECO:0000256" key="7">
    <source>
        <dbReference type="ARBA" id="ARBA00023251"/>
    </source>
</evidence>
<dbReference type="PANTHER" id="PTHR42718">
    <property type="entry name" value="MAJOR FACILITATOR SUPERFAMILY MULTIDRUG TRANSPORTER MFSC"/>
    <property type="match status" value="1"/>
</dbReference>
<dbReference type="InterPro" id="IPR020846">
    <property type="entry name" value="MFS_dom"/>
</dbReference>
<keyword evidence="4 8" id="KW-0812">Transmembrane</keyword>
<dbReference type="Gene3D" id="1.20.1250.20">
    <property type="entry name" value="MFS general substrate transporter like domains"/>
    <property type="match status" value="1"/>
</dbReference>
<evidence type="ECO:0000256" key="1">
    <source>
        <dbReference type="ARBA" id="ARBA00004651"/>
    </source>
</evidence>
<dbReference type="Pfam" id="PF07690">
    <property type="entry name" value="MFS_1"/>
    <property type="match status" value="1"/>
</dbReference>
<dbReference type="GO" id="GO:0005886">
    <property type="term" value="C:plasma membrane"/>
    <property type="evidence" value="ECO:0007669"/>
    <property type="project" value="UniProtKB-SubCell"/>
</dbReference>
<dbReference type="InterPro" id="IPR004638">
    <property type="entry name" value="EmrB-like"/>
</dbReference>
<evidence type="ECO:0000259" key="9">
    <source>
        <dbReference type="PROSITE" id="PS50850"/>
    </source>
</evidence>
<dbReference type="CDD" id="cd17321">
    <property type="entry name" value="MFS_MMR_MDR_like"/>
    <property type="match status" value="1"/>
</dbReference>
<feature type="transmembrane region" description="Helical" evidence="8">
    <location>
        <begin position="115"/>
        <end position="133"/>
    </location>
</feature>
<dbReference type="NCBIfam" id="TIGR00711">
    <property type="entry name" value="efflux_EmrB"/>
    <property type="match status" value="1"/>
</dbReference>
<feature type="domain" description="Major facilitator superfamily (MFS) profile" evidence="9">
    <location>
        <begin position="1"/>
        <end position="493"/>
    </location>
</feature>
<evidence type="ECO:0000313" key="11">
    <source>
        <dbReference type="Proteomes" id="UP000215483"/>
    </source>
</evidence>
<feature type="transmembrane region" description="Helical" evidence="8">
    <location>
        <begin position="26"/>
        <end position="45"/>
    </location>
</feature>
<organism evidence="10 11">
    <name type="scientific">Streptomyces diastatochromogenes</name>
    <dbReference type="NCBI Taxonomy" id="42236"/>
    <lineage>
        <taxon>Bacteria</taxon>
        <taxon>Bacillati</taxon>
        <taxon>Actinomycetota</taxon>
        <taxon>Actinomycetes</taxon>
        <taxon>Kitasatosporales</taxon>
        <taxon>Streptomycetaceae</taxon>
        <taxon>Streptomyces</taxon>
    </lineage>
</organism>
<dbReference type="PANTHER" id="PTHR42718:SF42">
    <property type="entry name" value="EXPORT PROTEIN"/>
    <property type="match status" value="1"/>
</dbReference>
<dbReference type="PROSITE" id="PS50850">
    <property type="entry name" value="MFS"/>
    <property type="match status" value="1"/>
</dbReference>
<feature type="transmembrane region" description="Helical" evidence="8">
    <location>
        <begin position="314"/>
        <end position="332"/>
    </location>
</feature>
<feature type="transmembrane region" description="Helical" evidence="8">
    <location>
        <begin position="207"/>
        <end position="228"/>
    </location>
</feature>
<proteinExistence type="predicted"/>
<feature type="transmembrane region" description="Helical" evidence="8">
    <location>
        <begin position="249"/>
        <end position="272"/>
    </location>
</feature>
<evidence type="ECO:0000256" key="8">
    <source>
        <dbReference type="SAM" id="Phobius"/>
    </source>
</evidence>
<comment type="subcellular location">
    <subcellularLocation>
        <location evidence="1">Cell membrane</location>
        <topology evidence="1">Multi-pass membrane protein</topology>
    </subcellularLocation>
</comment>
<evidence type="ECO:0000256" key="5">
    <source>
        <dbReference type="ARBA" id="ARBA00022989"/>
    </source>
</evidence>